<gene>
    <name evidence="2" type="ORF">ACFQ0F_03020</name>
</gene>
<dbReference type="SUPFAM" id="SSF53474">
    <property type="entry name" value="alpha/beta-Hydrolases"/>
    <property type="match status" value="1"/>
</dbReference>
<dbReference type="GO" id="GO:0016787">
    <property type="term" value="F:hydrolase activity"/>
    <property type="evidence" value="ECO:0007669"/>
    <property type="project" value="UniProtKB-KW"/>
</dbReference>
<reference evidence="3" key="1">
    <citation type="journal article" date="2019" name="Int. J. Syst. Evol. Microbiol.">
        <title>The Global Catalogue of Microorganisms (GCM) 10K type strain sequencing project: providing services to taxonomists for standard genome sequencing and annotation.</title>
        <authorList>
            <consortium name="The Broad Institute Genomics Platform"/>
            <consortium name="The Broad Institute Genome Sequencing Center for Infectious Disease"/>
            <person name="Wu L."/>
            <person name="Ma J."/>
        </authorList>
    </citation>
    <scope>NUCLEOTIDE SEQUENCE [LARGE SCALE GENOMIC DNA]</scope>
    <source>
        <strain evidence="3">CCUG 63419</strain>
    </source>
</reference>
<dbReference type="Pfam" id="PF12697">
    <property type="entry name" value="Abhydrolase_6"/>
    <property type="match status" value="1"/>
</dbReference>
<keyword evidence="3" id="KW-1185">Reference proteome</keyword>
<evidence type="ECO:0000313" key="3">
    <source>
        <dbReference type="Proteomes" id="UP001597044"/>
    </source>
</evidence>
<dbReference type="InterPro" id="IPR029058">
    <property type="entry name" value="AB_hydrolase_fold"/>
</dbReference>
<keyword evidence="2" id="KW-0378">Hydrolase</keyword>
<feature type="domain" description="AB hydrolase-1" evidence="1">
    <location>
        <begin position="13"/>
        <end position="252"/>
    </location>
</feature>
<name>A0ABW3HD42_9GAMM</name>
<comment type="caution">
    <text evidence="2">The sequence shown here is derived from an EMBL/GenBank/DDBJ whole genome shotgun (WGS) entry which is preliminary data.</text>
</comment>
<evidence type="ECO:0000313" key="2">
    <source>
        <dbReference type="EMBL" id="MFD0949370.1"/>
    </source>
</evidence>
<sequence length="284" mass="31195">MSNTTRPLVHFGHANGFPSGSYGAFFKALGDDIDVISIPKLGHNPRYAIAPNWHGLGDELADSVRAQANGRPVIAVGHSLGGMCSLIAAHRDPTLFQGMILMDPACVSPLAGVFVAFMKAIRQVDRITPAGRSKNRRAQWPNAQAMHDSLRTKGLFKAFSDESFKLYVEHGLVADGDGVRLAFDPKREVEMFRNTPSDSWRYWRPLNMPRVVMTGAESEFLSSGEMTKLAKAQRVPLEITAGNHMFPLEQPEHTAARVREHILAMHAGTHTSMPRSINTGSQAK</sequence>
<organism evidence="2 3">
    <name type="scientific">Paraperlucidibaca wandonensis</name>
    <dbReference type="NCBI Taxonomy" id="1268273"/>
    <lineage>
        <taxon>Bacteria</taxon>
        <taxon>Pseudomonadati</taxon>
        <taxon>Pseudomonadota</taxon>
        <taxon>Gammaproteobacteria</taxon>
        <taxon>Moraxellales</taxon>
        <taxon>Moraxellaceae</taxon>
        <taxon>Paraperlucidibaca</taxon>
    </lineage>
</organism>
<protein>
    <submittedName>
        <fullName evidence="2">Alpha/beta fold hydrolase</fullName>
    </submittedName>
</protein>
<accession>A0ABW3HD42</accession>
<proteinExistence type="predicted"/>
<dbReference type="RefSeq" id="WP_379069013.1">
    <property type="nucleotide sequence ID" value="NZ_JBHTIT010000001.1"/>
</dbReference>
<dbReference type="EMBL" id="JBHTIT010000001">
    <property type="protein sequence ID" value="MFD0949370.1"/>
    <property type="molecule type" value="Genomic_DNA"/>
</dbReference>
<evidence type="ECO:0000259" key="1">
    <source>
        <dbReference type="Pfam" id="PF12697"/>
    </source>
</evidence>
<dbReference type="InterPro" id="IPR000073">
    <property type="entry name" value="AB_hydrolase_1"/>
</dbReference>
<dbReference type="Gene3D" id="3.40.50.1820">
    <property type="entry name" value="alpha/beta hydrolase"/>
    <property type="match status" value="1"/>
</dbReference>
<dbReference type="Proteomes" id="UP001597044">
    <property type="component" value="Unassembled WGS sequence"/>
</dbReference>